<dbReference type="GeneID" id="7201647"/>
<evidence type="ECO:0000259" key="8">
    <source>
        <dbReference type="PROSITE" id="PS50802"/>
    </source>
</evidence>
<dbReference type="RefSeq" id="XP_002180960.1">
    <property type="nucleotide sequence ID" value="XM_002180924.1"/>
</dbReference>
<dbReference type="EC" id="3.4.19.12" evidence="3"/>
<name>B7G121_PHATC</name>
<dbReference type="InterPro" id="IPR050704">
    <property type="entry name" value="Peptidase_C85-like"/>
</dbReference>
<keyword evidence="5" id="KW-0833">Ubl conjugation pathway</keyword>
<protein>
    <recommendedName>
        <fullName evidence="3">ubiquitinyl hydrolase 1</fullName>
        <ecNumber evidence="3">3.4.19.12</ecNumber>
    </recommendedName>
</protein>
<dbReference type="InParanoid" id="B7G121"/>
<keyword evidence="6" id="KW-0378">Hydrolase</keyword>
<dbReference type="PROSITE" id="PS50802">
    <property type="entry name" value="OTU"/>
    <property type="match status" value="1"/>
</dbReference>
<comment type="catalytic activity">
    <reaction evidence="1">
        <text>Thiol-dependent hydrolysis of ester, thioester, amide, peptide and isopeptide bonds formed by the C-terminal Gly of ubiquitin (a 76-residue protein attached to proteins as an intracellular targeting signal).</text>
        <dbReference type="EC" id="3.4.19.12"/>
    </reaction>
</comment>
<evidence type="ECO:0000256" key="2">
    <source>
        <dbReference type="ARBA" id="ARBA00010407"/>
    </source>
</evidence>
<dbReference type="eggNOG" id="KOG2605">
    <property type="taxonomic scope" value="Eukaryota"/>
</dbReference>
<dbReference type="STRING" id="556484.B7G121"/>
<dbReference type="GO" id="GO:0004843">
    <property type="term" value="F:cysteine-type deubiquitinase activity"/>
    <property type="evidence" value="ECO:0007669"/>
    <property type="project" value="UniProtKB-EC"/>
</dbReference>
<dbReference type="PANTHER" id="PTHR12419">
    <property type="entry name" value="OTU DOMAIN CONTAINING PROTEIN"/>
    <property type="match status" value="1"/>
</dbReference>
<evidence type="ECO:0000256" key="1">
    <source>
        <dbReference type="ARBA" id="ARBA00000707"/>
    </source>
</evidence>
<keyword evidence="4" id="KW-0645">Protease</keyword>
<dbReference type="AlphaFoldDB" id="B7G121"/>
<evidence type="ECO:0000313" key="9">
    <source>
        <dbReference type="EMBL" id="EEC47612.1"/>
    </source>
</evidence>
<dbReference type="HOGENOM" id="CLU_490469_0_0_1"/>
<dbReference type="GO" id="GO:0061578">
    <property type="term" value="F:K63-linked deubiquitinase activity"/>
    <property type="evidence" value="ECO:0007669"/>
    <property type="project" value="TreeGrafter"/>
</dbReference>
<comment type="similarity">
    <text evidence="2">Belongs to the peptidase C85 family.</text>
</comment>
<organism evidence="9 10">
    <name type="scientific">Phaeodactylum tricornutum (strain CCAP 1055/1)</name>
    <dbReference type="NCBI Taxonomy" id="556484"/>
    <lineage>
        <taxon>Eukaryota</taxon>
        <taxon>Sar</taxon>
        <taxon>Stramenopiles</taxon>
        <taxon>Ochrophyta</taxon>
        <taxon>Bacillariophyta</taxon>
        <taxon>Bacillariophyceae</taxon>
        <taxon>Bacillariophycidae</taxon>
        <taxon>Naviculales</taxon>
        <taxon>Phaeodactylaceae</taxon>
        <taxon>Phaeodactylum</taxon>
    </lineage>
</organism>
<dbReference type="InterPro" id="IPR003323">
    <property type="entry name" value="OTU_dom"/>
</dbReference>
<gene>
    <name evidence="9" type="ORF">PHATRDRAFT_46390</name>
</gene>
<keyword evidence="10" id="KW-1185">Reference proteome</keyword>
<evidence type="ECO:0000313" key="10">
    <source>
        <dbReference type="Proteomes" id="UP000000759"/>
    </source>
</evidence>
<dbReference type="SUPFAM" id="SSF54001">
    <property type="entry name" value="Cysteine proteinases"/>
    <property type="match status" value="1"/>
</dbReference>
<dbReference type="InterPro" id="IPR038765">
    <property type="entry name" value="Papain-like_cys_pep_sf"/>
</dbReference>
<reference evidence="9 10" key="1">
    <citation type="journal article" date="2008" name="Nature">
        <title>The Phaeodactylum genome reveals the evolutionary history of diatom genomes.</title>
        <authorList>
            <person name="Bowler C."/>
            <person name="Allen A.E."/>
            <person name="Badger J.H."/>
            <person name="Grimwood J."/>
            <person name="Jabbari K."/>
            <person name="Kuo A."/>
            <person name="Maheswari U."/>
            <person name="Martens C."/>
            <person name="Maumus F."/>
            <person name="Otillar R.P."/>
            <person name="Rayko E."/>
            <person name="Salamov A."/>
            <person name="Vandepoele K."/>
            <person name="Beszteri B."/>
            <person name="Gruber A."/>
            <person name="Heijde M."/>
            <person name="Katinka M."/>
            <person name="Mock T."/>
            <person name="Valentin K."/>
            <person name="Verret F."/>
            <person name="Berges J.A."/>
            <person name="Brownlee C."/>
            <person name="Cadoret J.P."/>
            <person name="Chiovitti A."/>
            <person name="Choi C.J."/>
            <person name="Coesel S."/>
            <person name="De Martino A."/>
            <person name="Detter J.C."/>
            <person name="Durkin C."/>
            <person name="Falciatore A."/>
            <person name="Fournet J."/>
            <person name="Haruta M."/>
            <person name="Huysman M.J."/>
            <person name="Jenkins B.D."/>
            <person name="Jiroutova K."/>
            <person name="Jorgensen R.E."/>
            <person name="Joubert Y."/>
            <person name="Kaplan A."/>
            <person name="Kroger N."/>
            <person name="Kroth P.G."/>
            <person name="La Roche J."/>
            <person name="Lindquist E."/>
            <person name="Lommer M."/>
            <person name="Martin-Jezequel V."/>
            <person name="Lopez P.J."/>
            <person name="Lucas S."/>
            <person name="Mangogna M."/>
            <person name="McGinnis K."/>
            <person name="Medlin L.K."/>
            <person name="Montsant A."/>
            <person name="Oudot-Le Secq M.P."/>
            <person name="Napoli C."/>
            <person name="Obornik M."/>
            <person name="Parker M.S."/>
            <person name="Petit J.L."/>
            <person name="Porcel B.M."/>
            <person name="Poulsen N."/>
            <person name="Robison M."/>
            <person name="Rychlewski L."/>
            <person name="Rynearson T.A."/>
            <person name="Schmutz J."/>
            <person name="Shapiro H."/>
            <person name="Siaut M."/>
            <person name="Stanley M."/>
            <person name="Sussman M.R."/>
            <person name="Taylor A.R."/>
            <person name="Vardi A."/>
            <person name="von Dassow P."/>
            <person name="Vyverman W."/>
            <person name="Willis A."/>
            <person name="Wyrwicz L.S."/>
            <person name="Rokhsar D.S."/>
            <person name="Weissenbach J."/>
            <person name="Armbrust E.V."/>
            <person name="Green B.R."/>
            <person name="Van de Peer Y."/>
            <person name="Grigoriev I.V."/>
        </authorList>
    </citation>
    <scope>NUCLEOTIDE SEQUENCE [LARGE SCALE GENOMIC DNA]</scope>
    <source>
        <strain evidence="9 10">CCAP 1055/1</strain>
    </source>
</reference>
<evidence type="ECO:0000256" key="7">
    <source>
        <dbReference type="SAM" id="MobiDB-lite"/>
    </source>
</evidence>
<accession>B7G121</accession>
<dbReference type="KEGG" id="pti:PHATRDRAFT_46390"/>
<dbReference type="GO" id="GO:0016579">
    <property type="term" value="P:protein deubiquitination"/>
    <property type="evidence" value="ECO:0007669"/>
    <property type="project" value="TreeGrafter"/>
</dbReference>
<feature type="domain" description="OTU" evidence="8">
    <location>
        <begin position="214"/>
        <end position="340"/>
    </location>
</feature>
<feature type="region of interest" description="Disordered" evidence="7">
    <location>
        <begin position="25"/>
        <end position="86"/>
    </location>
</feature>
<dbReference type="OrthoDB" id="415023at2759"/>
<dbReference type="Gene3D" id="3.90.70.80">
    <property type="match status" value="1"/>
</dbReference>
<sequence length="555" mass="61267">MRVLFPLHRILEQNKVSGGHRELVDQQHEQQEDQAQPTVELPGCDSGNRCDDETSSLRESAVEIESTSSAQLPVPPCTVNPVSSTRTSPICRKRVFPAFPDNDTLPDSDAKSISAQPSPLKRSHFADSKPAARTRATMAGPRKQYLSYESREDDIDPAMDPLENEAPPLNESYPIGVMSSGAWMPNSSTMARVVTSKPTRDDEAFSQALKSRGLEIIEQAGDGNCLFRAVSIQVYGDSQMYDQVRSRCLDFMAADPEHFSPFVTGEAFHAYIDRKRQDGVHGNNPELQAISELYNRPVEVFTPDTGAKPLNIFHAEYKTGDTPIRLSYHDGNHYNAVIDPLVPTAGLGLGLPGLQPGLADKMQVAKAMAESDQMADDMELQRVLKESKEDQIQRAFKETSYSMEHYQEKAIALSDLDATNFEIEQTMLEHSLETKAQHEQGCKQRAVPGRRWRKRSSPLMSPFLCPPNAASLLASQEEDAATPKSTPPVAAAAASSATAGVHTEGSPVRHIDEYPQAVQELVMNGFELRRVIHAYELLGDNFDDLLAFLMSRVAS</sequence>
<proteinExistence type="inferred from homology"/>
<dbReference type="EMBL" id="CM000613">
    <property type="protein sequence ID" value="EEC47612.1"/>
    <property type="molecule type" value="Genomic_DNA"/>
</dbReference>
<evidence type="ECO:0000256" key="3">
    <source>
        <dbReference type="ARBA" id="ARBA00012759"/>
    </source>
</evidence>
<dbReference type="GO" id="GO:0006508">
    <property type="term" value="P:proteolysis"/>
    <property type="evidence" value="ECO:0007669"/>
    <property type="project" value="UniProtKB-KW"/>
</dbReference>
<dbReference type="PANTHER" id="PTHR12419:SF4">
    <property type="entry name" value="OTU DOMAIN-CONTAINING PROTEIN 5"/>
    <property type="match status" value="1"/>
</dbReference>
<dbReference type="Pfam" id="PF02338">
    <property type="entry name" value="OTU"/>
    <property type="match status" value="1"/>
</dbReference>
<evidence type="ECO:0000256" key="6">
    <source>
        <dbReference type="ARBA" id="ARBA00022801"/>
    </source>
</evidence>
<evidence type="ECO:0000256" key="5">
    <source>
        <dbReference type="ARBA" id="ARBA00022786"/>
    </source>
</evidence>
<evidence type="ECO:0000256" key="4">
    <source>
        <dbReference type="ARBA" id="ARBA00022670"/>
    </source>
</evidence>
<feature type="region of interest" description="Disordered" evidence="7">
    <location>
        <begin position="100"/>
        <end position="142"/>
    </location>
</feature>
<dbReference type="Proteomes" id="UP000000759">
    <property type="component" value="Chromosome 10"/>
</dbReference>
<dbReference type="MEROPS" id="C85.001"/>
<dbReference type="PaxDb" id="2850-Phatr46390"/>
<reference evidence="10" key="2">
    <citation type="submission" date="2008-08" db="EMBL/GenBank/DDBJ databases">
        <authorList>
            <consortium name="Diatom Consortium"/>
            <person name="Grigoriev I."/>
            <person name="Grimwood J."/>
            <person name="Kuo A."/>
            <person name="Otillar R.P."/>
            <person name="Salamov A."/>
            <person name="Detter J.C."/>
            <person name="Lindquist E."/>
            <person name="Shapiro H."/>
            <person name="Lucas S."/>
            <person name="Glavina del Rio T."/>
            <person name="Pitluck S."/>
            <person name="Rokhsar D."/>
            <person name="Bowler C."/>
        </authorList>
    </citation>
    <scope>GENOME REANNOTATION</scope>
    <source>
        <strain evidence="10">CCAP 1055/1</strain>
    </source>
</reference>